<dbReference type="PIRSF" id="PIRSF005457">
    <property type="entry name" value="Glx"/>
    <property type="match status" value="1"/>
</dbReference>
<feature type="binding site" evidence="7">
    <location>
        <position position="141"/>
    </location>
    <ligand>
        <name>Zn(2+)</name>
        <dbReference type="ChEBI" id="CHEBI:29105"/>
        <label>1</label>
    </ligand>
</feature>
<comment type="catalytic activity">
    <reaction evidence="1 7">
        <text>an S-(2-hydroxyacyl)glutathione + H2O = a 2-hydroxy carboxylate + glutathione + H(+)</text>
        <dbReference type="Rhea" id="RHEA:21864"/>
        <dbReference type="ChEBI" id="CHEBI:15377"/>
        <dbReference type="ChEBI" id="CHEBI:15378"/>
        <dbReference type="ChEBI" id="CHEBI:57925"/>
        <dbReference type="ChEBI" id="CHEBI:58896"/>
        <dbReference type="ChEBI" id="CHEBI:71261"/>
        <dbReference type="EC" id="3.1.2.6"/>
    </reaction>
</comment>
<dbReference type="InterPro" id="IPR050110">
    <property type="entry name" value="Glyoxalase_II_hydrolase"/>
</dbReference>
<keyword evidence="5 7" id="KW-0378">Hydrolase</keyword>
<dbReference type="SUPFAM" id="SSF56281">
    <property type="entry name" value="Metallo-hydrolase/oxidoreductase"/>
    <property type="match status" value="1"/>
</dbReference>
<gene>
    <name evidence="7 9" type="primary">gloB</name>
    <name evidence="9" type="ORF">PPNSA23_01470</name>
</gene>
<evidence type="ECO:0000256" key="3">
    <source>
        <dbReference type="ARBA" id="ARBA00006759"/>
    </source>
</evidence>
<organism evidence="9 10">
    <name type="scientific">Phyllobacterium phragmitis</name>
    <dbReference type="NCBI Taxonomy" id="2670329"/>
    <lineage>
        <taxon>Bacteria</taxon>
        <taxon>Pseudomonadati</taxon>
        <taxon>Pseudomonadota</taxon>
        <taxon>Alphaproteobacteria</taxon>
        <taxon>Hyphomicrobiales</taxon>
        <taxon>Phyllobacteriaceae</taxon>
        <taxon>Phyllobacterium</taxon>
    </lineage>
</organism>
<comment type="cofactor">
    <cofactor evidence="7">
        <name>Zn(2+)</name>
        <dbReference type="ChEBI" id="CHEBI:29105"/>
    </cofactor>
    <text evidence="7">Binds 2 Zn(2+) ions per subunit.</text>
</comment>
<evidence type="ECO:0000256" key="5">
    <source>
        <dbReference type="ARBA" id="ARBA00022801"/>
    </source>
</evidence>
<sequence length="263" mass="29392">MVHSMSPLPRLDIEQFTCRSDNFGVLIHDPESGLTAAIDAPEEAPILAALRRRGWELDFIFTTHHHPDHVEANLPLKRRFGLTIIGPEAEKASIPGINRTVSDGDRFDFGRFEVEAIATPGHTAGEISYYLPQAKVAFTGDTLFALGCGRLFEGTPATMFRSLSRLVELPGDTSVYCGHEYTESNARFALTIDPENPALKERAKEIARLRGAGRPTLPTTIALEMATNPFLRWHDPRIRVRLGMQDASDEEVFAEIRKRKDHF</sequence>
<feature type="binding site" evidence="7">
    <location>
        <position position="122"/>
    </location>
    <ligand>
        <name>Zn(2+)</name>
        <dbReference type="ChEBI" id="CHEBI:29105"/>
        <label>1</label>
    </ligand>
</feature>
<feature type="binding site" evidence="7">
    <location>
        <position position="68"/>
    </location>
    <ligand>
        <name>Zn(2+)</name>
        <dbReference type="ChEBI" id="CHEBI:29105"/>
        <label>2</label>
    </ligand>
</feature>
<dbReference type="InterPro" id="IPR035680">
    <property type="entry name" value="Clx_II_MBL"/>
</dbReference>
<keyword evidence="4 7" id="KW-0479">Metal-binding</keyword>
<dbReference type="SMART" id="SM00849">
    <property type="entry name" value="Lactamase_B"/>
    <property type="match status" value="1"/>
</dbReference>
<dbReference type="EC" id="3.1.2.6" evidence="7"/>
<accession>A0ABQ0GU51</accession>
<dbReference type="InterPro" id="IPR017782">
    <property type="entry name" value="Hydroxyacylglutathione_Hdrlase"/>
</dbReference>
<name>A0ABQ0GU51_9HYPH</name>
<comment type="pathway">
    <text evidence="2 7">Secondary metabolite metabolism; methylglyoxal degradation; (R)-lactate from methylglyoxal: step 2/2.</text>
</comment>
<dbReference type="PANTHER" id="PTHR43705:SF1">
    <property type="entry name" value="HYDROXYACYLGLUTATHIONE HYDROLASE GLOB"/>
    <property type="match status" value="1"/>
</dbReference>
<proteinExistence type="inferred from homology"/>
<comment type="caution">
    <text evidence="9">The sequence shown here is derived from an EMBL/GenBank/DDBJ whole genome shotgun (WGS) entry which is preliminary data.</text>
</comment>
<dbReference type="EMBL" id="BAAFZP010000001">
    <property type="protein sequence ID" value="GAB1580204.1"/>
    <property type="molecule type" value="Genomic_DNA"/>
</dbReference>
<feature type="binding site" evidence="7">
    <location>
        <position position="66"/>
    </location>
    <ligand>
        <name>Zn(2+)</name>
        <dbReference type="ChEBI" id="CHEBI:29105"/>
        <label>1</label>
    </ligand>
</feature>
<feature type="binding site" evidence="7">
    <location>
        <position position="141"/>
    </location>
    <ligand>
        <name>Zn(2+)</name>
        <dbReference type="ChEBI" id="CHEBI:29105"/>
        <label>2</label>
    </ligand>
</feature>
<evidence type="ECO:0000256" key="4">
    <source>
        <dbReference type="ARBA" id="ARBA00022723"/>
    </source>
</evidence>
<dbReference type="Proteomes" id="UP001628091">
    <property type="component" value="Unassembled WGS sequence"/>
</dbReference>
<comment type="subunit">
    <text evidence="7">Monomer.</text>
</comment>
<evidence type="ECO:0000256" key="2">
    <source>
        <dbReference type="ARBA" id="ARBA00004963"/>
    </source>
</evidence>
<feature type="domain" description="Metallo-beta-lactamase" evidence="8">
    <location>
        <begin position="21"/>
        <end position="179"/>
    </location>
</feature>
<dbReference type="Gene3D" id="3.60.15.10">
    <property type="entry name" value="Ribonuclease Z/Hydroxyacylglutathione hydrolase-like"/>
    <property type="match status" value="1"/>
</dbReference>
<evidence type="ECO:0000313" key="10">
    <source>
        <dbReference type="Proteomes" id="UP001628091"/>
    </source>
</evidence>
<feature type="binding site" evidence="7">
    <location>
        <position position="69"/>
    </location>
    <ligand>
        <name>Zn(2+)</name>
        <dbReference type="ChEBI" id="CHEBI:29105"/>
        <label>2</label>
    </ligand>
</feature>
<keyword evidence="6 7" id="KW-0862">Zinc</keyword>
<feature type="binding site" evidence="7">
    <location>
        <position position="179"/>
    </location>
    <ligand>
        <name>Zn(2+)</name>
        <dbReference type="ChEBI" id="CHEBI:29105"/>
        <label>2</label>
    </ligand>
</feature>
<evidence type="ECO:0000256" key="1">
    <source>
        <dbReference type="ARBA" id="ARBA00001623"/>
    </source>
</evidence>
<keyword evidence="10" id="KW-1185">Reference proteome</keyword>
<evidence type="ECO:0000259" key="8">
    <source>
        <dbReference type="SMART" id="SM00849"/>
    </source>
</evidence>
<feature type="binding site" evidence="7">
    <location>
        <position position="64"/>
    </location>
    <ligand>
        <name>Zn(2+)</name>
        <dbReference type="ChEBI" id="CHEBI:29105"/>
        <label>1</label>
    </ligand>
</feature>
<dbReference type="GO" id="GO:0016787">
    <property type="term" value="F:hydrolase activity"/>
    <property type="evidence" value="ECO:0007669"/>
    <property type="project" value="UniProtKB-KW"/>
</dbReference>
<dbReference type="CDD" id="cd07723">
    <property type="entry name" value="hydroxyacylglutathione_hydrolase_MBL-fold"/>
    <property type="match status" value="1"/>
</dbReference>
<dbReference type="Pfam" id="PF00753">
    <property type="entry name" value="Lactamase_B"/>
    <property type="match status" value="1"/>
</dbReference>
<comment type="similarity">
    <text evidence="3 7">Belongs to the metallo-beta-lactamase superfamily. Glyoxalase II family.</text>
</comment>
<evidence type="ECO:0000256" key="7">
    <source>
        <dbReference type="HAMAP-Rule" id="MF_01374"/>
    </source>
</evidence>
<dbReference type="InterPro" id="IPR036866">
    <property type="entry name" value="RibonucZ/Hydroxyglut_hydro"/>
</dbReference>
<dbReference type="NCBIfam" id="TIGR03413">
    <property type="entry name" value="GSH_gloB"/>
    <property type="match status" value="1"/>
</dbReference>
<protein>
    <recommendedName>
        <fullName evidence="7">Hydroxyacylglutathione hydrolase</fullName>
        <ecNumber evidence="7">3.1.2.6</ecNumber>
    </recommendedName>
    <alternativeName>
        <fullName evidence="7">Glyoxalase II</fullName>
        <shortName evidence="7">Glx II</shortName>
    </alternativeName>
</protein>
<evidence type="ECO:0000256" key="6">
    <source>
        <dbReference type="ARBA" id="ARBA00022833"/>
    </source>
</evidence>
<comment type="function">
    <text evidence="7">Thiolesterase that catalyzes the hydrolysis of S-D-lactoyl-glutathione to form glutathione and D-lactic acid.</text>
</comment>
<dbReference type="InterPro" id="IPR001279">
    <property type="entry name" value="Metallo-B-lactamas"/>
</dbReference>
<dbReference type="PANTHER" id="PTHR43705">
    <property type="entry name" value="HYDROXYACYLGLUTATHIONE HYDROLASE"/>
    <property type="match status" value="1"/>
</dbReference>
<dbReference type="InterPro" id="IPR032282">
    <property type="entry name" value="HAGH_C"/>
</dbReference>
<reference evidence="9 10" key="1">
    <citation type="submission" date="2024-10" db="EMBL/GenBank/DDBJ databases">
        <title>Isolation, draft genome sequencing and identification of Phyllobacterium sp. NSA23, isolated from leaf soil.</title>
        <authorList>
            <person name="Akita H."/>
        </authorList>
    </citation>
    <scope>NUCLEOTIDE SEQUENCE [LARGE SCALE GENOMIC DNA]</scope>
    <source>
        <strain evidence="9 10">NSA23</strain>
    </source>
</reference>
<dbReference type="HAMAP" id="MF_01374">
    <property type="entry name" value="Glyoxalase_2"/>
    <property type="match status" value="1"/>
</dbReference>
<evidence type="ECO:0000313" key="9">
    <source>
        <dbReference type="EMBL" id="GAB1580204.1"/>
    </source>
</evidence>
<dbReference type="Pfam" id="PF16123">
    <property type="entry name" value="HAGH_C"/>
    <property type="match status" value="1"/>
</dbReference>